<dbReference type="InterPro" id="IPR002734">
    <property type="entry name" value="RibDG_C"/>
</dbReference>
<evidence type="ECO:0000256" key="6">
    <source>
        <dbReference type="ARBA" id="ARBA00013173"/>
    </source>
</evidence>
<evidence type="ECO:0000313" key="16">
    <source>
        <dbReference type="EMBL" id="KAK3582183.1"/>
    </source>
</evidence>
<evidence type="ECO:0000256" key="11">
    <source>
        <dbReference type="ARBA" id="ARBA00022833"/>
    </source>
</evidence>
<dbReference type="GO" id="GO:0005737">
    <property type="term" value="C:cytoplasm"/>
    <property type="evidence" value="ECO:0007669"/>
    <property type="project" value="TreeGrafter"/>
</dbReference>
<organism evidence="16 17">
    <name type="scientific">Potamilus streckersoni</name>
    <dbReference type="NCBI Taxonomy" id="2493646"/>
    <lineage>
        <taxon>Eukaryota</taxon>
        <taxon>Metazoa</taxon>
        <taxon>Spiralia</taxon>
        <taxon>Lophotrochozoa</taxon>
        <taxon>Mollusca</taxon>
        <taxon>Bivalvia</taxon>
        <taxon>Autobranchia</taxon>
        <taxon>Heteroconchia</taxon>
        <taxon>Palaeoheterodonta</taxon>
        <taxon>Unionida</taxon>
        <taxon>Unionoidea</taxon>
        <taxon>Unionidae</taxon>
        <taxon>Ambleminae</taxon>
        <taxon>Lampsilini</taxon>
        <taxon>Potamilus</taxon>
    </lineage>
</organism>
<dbReference type="InterPro" id="IPR015517">
    <property type="entry name" value="dCMP_deaminase-rel"/>
</dbReference>
<dbReference type="PROSITE" id="PS51747">
    <property type="entry name" value="CYT_DCMP_DEAMINASES_2"/>
    <property type="match status" value="2"/>
</dbReference>
<comment type="pathway">
    <text evidence="2">Cofactor biosynthesis; riboflavin biosynthesis; 5-amino-6-(D-ribitylamino)uracil from GTP: step 2/4.</text>
</comment>
<gene>
    <name evidence="16" type="ORF">CHS0354_023719</name>
</gene>
<dbReference type="NCBIfam" id="TIGR00326">
    <property type="entry name" value="eubact_ribD"/>
    <property type="match status" value="1"/>
</dbReference>
<comment type="cofactor">
    <cofactor evidence="1">
        <name>Zn(2+)</name>
        <dbReference type="ChEBI" id="CHEBI:29105"/>
    </cofactor>
</comment>
<evidence type="ECO:0000256" key="10">
    <source>
        <dbReference type="ARBA" id="ARBA00022801"/>
    </source>
</evidence>
<dbReference type="PANTHER" id="PTHR11086">
    <property type="entry name" value="DEOXYCYTIDYLATE DEAMINASE-RELATED"/>
    <property type="match status" value="1"/>
</dbReference>
<evidence type="ECO:0000256" key="2">
    <source>
        <dbReference type="ARBA" id="ARBA00004882"/>
    </source>
</evidence>
<dbReference type="Pfam" id="PF01872">
    <property type="entry name" value="RibD_C"/>
    <property type="match status" value="1"/>
</dbReference>
<keyword evidence="10" id="KW-0378">Hydrolase</keyword>
<reference evidence="16" key="3">
    <citation type="submission" date="2023-05" db="EMBL/GenBank/DDBJ databases">
        <authorList>
            <person name="Smith C.H."/>
        </authorList>
    </citation>
    <scope>NUCLEOTIDE SEQUENCE</scope>
    <source>
        <strain evidence="16">CHS0354</strain>
        <tissue evidence="16">Mantle</tissue>
    </source>
</reference>
<dbReference type="InterPro" id="IPR011549">
    <property type="entry name" value="RibD_C"/>
</dbReference>
<evidence type="ECO:0000256" key="12">
    <source>
        <dbReference type="ARBA" id="ARBA00023268"/>
    </source>
</evidence>
<dbReference type="GO" id="GO:0008703">
    <property type="term" value="F:5-amino-6-(5-phosphoribosylamino)uracil reductase activity"/>
    <property type="evidence" value="ECO:0007669"/>
    <property type="project" value="InterPro"/>
</dbReference>
<dbReference type="GO" id="GO:0004132">
    <property type="term" value="F:dCMP deaminase activity"/>
    <property type="evidence" value="ECO:0007669"/>
    <property type="project" value="TreeGrafter"/>
</dbReference>
<dbReference type="EC" id="3.5.4.12" evidence="13"/>
<dbReference type="GO" id="GO:0008835">
    <property type="term" value="F:diaminohydroxyphosphoribosylaminopyrimidine deaminase activity"/>
    <property type="evidence" value="ECO:0007669"/>
    <property type="project" value="InterPro"/>
</dbReference>
<feature type="domain" description="CMP/dCMP-type deaminase" evidence="15">
    <location>
        <begin position="9"/>
        <end position="140"/>
    </location>
</feature>
<dbReference type="CDD" id="cd01286">
    <property type="entry name" value="deoxycytidylate_deaminase"/>
    <property type="match status" value="1"/>
</dbReference>
<dbReference type="EC" id="3.5.4.26" evidence="5"/>
<dbReference type="PROSITE" id="PS00903">
    <property type="entry name" value="CYT_DCMP_DEAMINASES_1"/>
    <property type="match status" value="2"/>
</dbReference>
<dbReference type="InterPro" id="IPR024072">
    <property type="entry name" value="DHFR-like_dom_sf"/>
</dbReference>
<dbReference type="InterPro" id="IPR002125">
    <property type="entry name" value="CMP_dCMP_dom"/>
</dbReference>
<dbReference type="InterPro" id="IPR004794">
    <property type="entry name" value="Eubact_RibD"/>
</dbReference>
<dbReference type="PANTHER" id="PTHR11086:SF18">
    <property type="entry name" value="DEOXYCYTIDYLATE DEAMINASE"/>
    <property type="match status" value="1"/>
</dbReference>
<evidence type="ECO:0000256" key="1">
    <source>
        <dbReference type="ARBA" id="ARBA00001947"/>
    </source>
</evidence>
<feature type="domain" description="CMP/dCMP-type deaminase" evidence="15">
    <location>
        <begin position="135"/>
        <end position="241"/>
    </location>
</feature>
<keyword evidence="12" id="KW-0511">Multifunctional enzyme</keyword>
<evidence type="ECO:0000256" key="9">
    <source>
        <dbReference type="ARBA" id="ARBA00022727"/>
    </source>
</evidence>
<keyword evidence="17" id="KW-1185">Reference proteome</keyword>
<evidence type="ECO:0000256" key="4">
    <source>
        <dbReference type="ARBA" id="ARBA00006576"/>
    </source>
</evidence>
<keyword evidence="7" id="KW-0686">Riboflavin biosynthesis</keyword>
<comment type="similarity">
    <text evidence="4">Belongs to the cytidine and deoxycytidylate deaminase family.</text>
</comment>
<evidence type="ECO:0000313" key="17">
    <source>
        <dbReference type="Proteomes" id="UP001195483"/>
    </source>
</evidence>
<dbReference type="EC" id="1.1.1.193" evidence="6"/>
<reference evidence="16" key="1">
    <citation type="journal article" date="2021" name="Genome Biol. Evol.">
        <title>A High-Quality Reference Genome for a Parasitic Bivalve with Doubly Uniparental Inheritance (Bivalvia: Unionida).</title>
        <authorList>
            <person name="Smith C.H."/>
        </authorList>
    </citation>
    <scope>NUCLEOTIDE SEQUENCE</scope>
    <source>
        <strain evidence="16">CHS0354</strain>
    </source>
</reference>
<dbReference type="EMBL" id="JAEAOA010001427">
    <property type="protein sequence ID" value="KAK3582183.1"/>
    <property type="molecule type" value="Genomic_DNA"/>
</dbReference>
<keyword evidence="9" id="KW-0545">Nucleotide biosynthesis</keyword>
<reference evidence="16" key="2">
    <citation type="journal article" date="2021" name="Genome Biol. Evol.">
        <title>Developing a high-quality reference genome for a parasitic bivalve with doubly uniparental inheritance (Bivalvia: Unionida).</title>
        <authorList>
            <person name="Smith C.H."/>
        </authorList>
    </citation>
    <scope>NUCLEOTIDE SEQUENCE</scope>
    <source>
        <strain evidence="16">CHS0354</strain>
        <tissue evidence="16">Mantle</tissue>
    </source>
</reference>
<keyword evidence="11" id="KW-0862">Zinc</keyword>
<dbReference type="InterPro" id="IPR016192">
    <property type="entry name" value="APOBEC/CMP_deaminase_Zn-bd"/>
</dbReference>
<dbReference type="InterPro" id="IPR035105">
    <property type="entry name" value="Deoxycytidylate_deaminase_dom"/>
</dbReference>
<evidence type="ECO:0000256" key="3">
    <source>
        <dbReference type="ARBA" id="ARBA00004910"/>
    </source>
</evidence>
<accession>A0AAE0RZ07</accession>
<dbReference type="GO" id="GO:0009231">
    <property type="term" value="P:riboflavin biosynthetic process"/>
    <property type="evidence" value="ECO:0007669"/>
    <property type="project" value="UniProtKB-KW"/>
</dbReference>
<dbReference type="Proteomes" id="UP001195483">
    <property type="component" value="Unassembled WGS sequence"/>
</dbReference>
<dbReference type="GO" id="GO:0050661">
    <property type="term" value="F:NADP binding"/>
    <property type="evidence" value="ECO:0007669"/>
    <property type="project" value="InterPro"/>
</dbReference>
<dbReference type="Gene3D" id="3.40.140.10">
    <property type="entry name" value="Cytidine Deaminase, domain 2"/>
    <property type="match status" value="2"/>
</dbReference>
<dbReference type="InterPro" id="IPR016193">
    <property type="entry name" value="Cytidine_deaminase-like"/>
</dbReference>
<dbReference type="SUPFAM" id="SSF53597">
    <property type="entry name" value="Dihydrofolate reductase-like"/>
    <property type="match status" value="1"/>
</dbReference>
<protein>
    <recommendedName>
        <fullName evidence="14">dCMP deaminase</fullName>
        <ecNumber evidence="6">1.1.1.193</ecNumber>
        <ecNumber evidence="13">3.5.4.12</ecNumber>
        <ecNumber evidence="5">3.5.4.26</ecNumber>
    </recommendedName>
</protein>
<evidence type="ECO:0000256" key="13">
    <source>
        <dbReference type="ARBA" id="ARBA00038938"/>
    </source>
</evidence>
<comment type="pathway">
    <text evidence="3">Cofactor biosynthesis; riboflavin biosynthesis; 5-amino-6-(D-ribitylamino)uracil from GTP: step 3/4.</text>
</comment>
<dbReference type="NCBIfam" id="TIGR00227">
    <property type="entry name" value="ribD_Cterm"/>
    <property type="match status" value="1"/>
</dbReference>
<evidence type="ECO:0000256" key="8">
    <source>
        <dbReference type="ARBA" id="ARBA00022723"/>
    </source>
</evidence>
<dbReference type="CDD" id="cd01284">
    <property type="entry name" value="Riboflavin_deaminase-reductase"/>
    <property type="match status" value="1"/>
</dbReference>
<keyword evidence="8" id="KW-0479">Metal-binding</keyword>
<evidence type="ECO:0000259" key="15">
    <source>
        <dbReference type="PROSITE" id="PS51747"/>
    </source>
</evidence>
<dbReference type="GO" id="GO:0008270">
    <property type="term" value="F:zinc ion binding"/>
    <property type="evidence" value="ECO:0007669"/>
    <property type="project" value="InterPro"/>
</dbReference>
<comment type="caution">
    <text evidence="16">The sequence shown here is derived from an EMBL/GenBank/DDBJ whole genome shotgun (WGS) entry which is preliminary data.</text>
</comment>
<evidence type="ECO:0000256" key="7">
    <source>
        <dbReference type="ARBA" id="ARBA00022619"/>
    </source>
</evidence>
<name>A0AAE0RZ07_9BIVA</name>
<dbReference type="AlphaFoldDB" id="A0AAE0RZ07"/>
<dbReference type="SUPFAM" id="SSF53927">
    <property type="entry name" value="Cytidine deaminase-like"/>
    <property type="match status" value="2"/>
</dbReference>
<dbReference type="Pfam" id="PF00383">
    <property type="entry name" value="dCMP_cyt_deam_1"/>
    <property type="match status" value="2"/>
</dbReference>
<sequence length="493" mass="54811">MTEKKQRVSWDEYFMNVAQWVSVRSTCERAQIGAVIVRGNNILSTGYNGSPTGLPHCKGADCLIFKSIHPDGTVEENCMLSIHAEINAISQAAKNGTAINDASIYITASPCINCLKVLINVGIRKIYYLKPYKIQNIESLVRQSEKCAGATFPNPRVGAVIVNKGKIIGKGYHERFGSTHAEVNAIQSVKAKKLLEKSILYVSLEPCCHYGKTPPCTDIILKYKIPRVVIATKDPHSLVSEKGIRMLKKSGVEVIIGIYAKEAKKLNRAFFYYHKTGKTHVSLKIAQSFDGKIALKNGQSKWITSLESRKRVHELRASHQAVLTTAQTALVDDSEMTVRLIKGHQPMRIVLDRTLRLPLTSKIFSPISRVMVFTSENNKVHPKLNSFKTLKNVEIHFVKEEKKKLDLDDVFAKLSEKGIISVLVEAGSEFIGAMILKNLVNDWYIFFSPQFFGSDARSSAGFSGLLDLTQAFKIKKIVSVEKIGTDILAIGKT</sequence>
<dbReference type="Gene3D" id="3.40.430.10">
    <property type="entry name" value="Dihydrofolate Reductase, subunit A"/>
    <property type="match status" value="1"/>
</dbReference>
<evidence type="ECO:0000256" key="5">
    <source>
        <dbReference type="ARBA" id="ARBA00012766"/>
    </source>
</evidence>
<evidence type="ECO:0000256" key="14">
    <source>
        <dbReference type="ARBA" id="ARBA00041763"/>
    </source>
</evidence>
<proteinExistence type="inferred from homology"/>